<feature type="transmembrane region" description="Helical" evidence="2">
    <location>
        <begin position="119"/>
        <end position="139"/>
    </location>
</feature>
<feature type="transmembrane region" description="Helical" evidence="2">
    <location>
        <begin position="159"/>
        <end position="179"/>
    </location>
</feature>
<dbReference type="PANTHER" id="PTHR36838:SF3">
    <property type="entry name" value="TRANSPORTER AUXIN EFFLUX CARRIER EC FAMILY"/>
    <property type="match status" value="1"/>
</dbReference>
<dbReference type="eggNOG" id="COG0679">
    <property type="taxonomic scope" value="Bacteria"/>
</dbReference>
<feature type="transmembrane region" description="Helical" evidence="2">
    <location>
        <begin position="191"/>
        <end position="212"/>
    </location>
</feature>
<dbReference type="PANTHER" id="PTHR36838">
    <property type="entry name" value="AUXIN EFFLUX CARRIER FAMILY PROTEIN"/>
    <property type="match status" value="1"/>
</dbReference>
<dbReference type="HOGENOM" id="CLU_056175_6_0_9"/>
<keyword evidence="2" id="KW-0812">Transmembrane</keyword>
<sequence length="299" mass="33415">MHAILPKVCGYLGIILVSYALKRKGIVNQQAYSIFSSLMLKLTLPCAIIINMNNQQIAFSLLFIILLGLSYNAVSLMIGYWSGKKNQQSLMQMINVSGYNIGCFAMPFVSGFFDATGFIVTSLFDIGNSIMCLGVNYGIASAIKDKHQHFDFQSMFIKVFHSIPVWTYFIMLILSFMSIKLPSFFPPFLETIGNANPFIAMAVIGFSLQITFKKEYLVDIFKIVSLRLFISICLAIFTYLLPIDNSLKRPLIILCFSPIGAAAVVFTELLGLDYEKAACINSIYVIISIIMMCLCISFI</sequence>
<accession>E7GA67</accession>
<name>E7GA67_9FIRM</name>
<dbReference type="STRING" id="100884.GCA_000269565_03499"/>
<feature type="transmembrane region" description="Helical" evidence="2">
    <location>
        <begin position="93"/>
        <end position="113"/>
    </location>
</feature>
<keyword evidence="1" id="KW-0813">Transport</keyword>
<dbReference type="EMBL" id="ADKX01000030">
    <property type="protein sequence ID" value="EFW05075.1"/>
    <property type="molecule type" value="Genomic_DNA"/>
</dbReference>
<evidence type="ECO:0008006" key="5">
    <source>
        <dbReference type="Google" id="ProtNLM"/>
    </source>
</evidence>
<dbReference type="SUPFAM" id="SSF103473">
    <property type="entry name" value="MFS general substrate transporter"/>
    <property type="match status" value="1"/>
</dbReference>
<evidence type="ECO:0000313" key="3">
    <source>
        <dbReference type="EMBL" id="EFW05075.1"/>
    </source>
</evidence>
<keyword evidence="2" id="KW-1133">Transmembrane helix</keyword>
<evidence type="ECO:0000256" key="1">
    <source>
        <dbReference type="ARBA" id="ARBA00022448"/>
    </source>
</evidence>
<dbReference type="Proteomes" id="UP000003157">
    <property type="component" value="Unassembled WGS sequence"/>
</dbReference>
<feature type="transmembrane region" description="Helical" evidence="2">
    <location>
        <begin position="31"/>
        <end position="51"/>
    </location>
</feature>
<feature type="transmembrane region" description="Helical" evidence="2">
    <location>
        <begin position="224"/>
        <end position="243"/>
    </location>
</feature>
<gene>
    <name evidence="3" type="ORF">HMPREF9488_01657</name>
</gene>
<feature type="transmembrane region" description="Helical" evidence="2">
    <location>
        <begin position="278"/>
        <end position="298"/>
    </location>
</feature>
<comment type="caution">
    <text evidence="3">The sequence shown here is derived from an EMBL/GenBank/DDBJ whole genome shotgun (WGS) entry which is preliminary data.</text>
</comment>
<proteinExistence type="predicted"/>
<keyword evidence="4" id="KW-1185">Reference proteome</keyword>
<dbReference type="GeneID" id="78231257"/>
<reference evidence="3 4" key="1">
    <citation type="submission" date="2010-12" db="EMBL/GenBank/DDBJ databases">
        <title>The Genome Sequence of Coprobacillus sp. strain 29_1.</title>
        <authorList>
            <consortium name="The Broad Institute Genome Sequencing Platform"/>
            <person name="Earl A."/>
            <person name="Ward D."/>
            <person name="Feldgarden M."/>
            <person name="Gevers D."/>
            <person name="Daigneault M."/>
            <person name="Sibley C.D."/>
            <person name="White A."/>
            <person name="Strauss J."/>
            <person name="Allen-Vercoe E."/>
            <person name="Young S.K."/>
            <person name="Zeng Q."/>
            <person name="Gargeya S."/>
            <person name="Fitzgerald M."/>
            <person name="Haas B."/>
            <person name="Abouelleil A."/>
            <person name="Alvarado L."/>
            <person name="Arachchi H.M."/>
            <person name="Berlin A."/>
            <person name="Brown A."/>
            <person name="Chapman S.B."/>
            <person name="Chen Z."/>
            <person name="Dunbar C."/>
            <person name="Freedman E."/>
            <person name="Gearin G."/>
            <person name="Gellesch M."/>
            <person name="Goldberg J."/>
            <person name="Griggs A."/>
            <person name="Gujja S."/>
            <person name="Heilman E."/>
            <person name="Heiman D."/>
            <person name="Howarth C."/>
            <person name="Larson L."/>
            <person name="Lui A."/>
            <person name="MacDonald P.J.P."/>
            <person name="Mehta T."/>
            <person name="Montmayeur A."/>
            <person name="Murphy C."/>
            <person name="Neiman D."/>
            <person name="Pearson M."/>
            <person name="Priest M."/>
            <person name="Roberts A."/>
            <person name="Saif S."/>
            <person name="Shea T."/>
            <person name="Shenoy N."/>
            <person name="Sisk P."/>
            <person name="Stolte C."/>
            <person name="Sykes S."/>
            <person name="White J."/>
            <person name="Yandava C."/>
            <person name="Nusbaum C."/>
            <person name="Birren B."/>
        </authorList>
    </citation>
    <scope>NUCLEOTIDE SEQUENCE [LARGE SCALE GENOMIC DNA]</scope>
    <source>
        <strain evidence="3 4">29_1</strain>
    </source>
</reference>
<keyword evidence="2" id="KW-0472">Membrane</keyword>
<protein>
    <recommendedName>
        <fullName evidence="5">Transporter</fullName>
    </recommendedName>
</protein>
<dbReference type="OrthoDB" id="3238334at2"/>
<evidence type="ECO:0000313" key="4">
    <source>
        <dbReference type="Proteomes" id="UP000003157"/>
    </source>
</evidence>
<evidence type="ECO:0000256" key="2">
    <source>
        <dbReference type="SAM" id="Phobius"/>
    </source>
</evidence>
<dbReference type="RefSeq" id="WP_008788765.1">
    <property type="nucleotide sequence ID" value="NZ_AKCB01000003.1"/>
</dbReference>
<feature type="transmembrane region" description="Helical" evidence="2">
    <location>
        <begin position="57"/>
        <end position="81"/>
    </location>
</feature>
<dbReference type="InterPro" id="IPR036259">
    <property type="entry name" value="MFS_trans_sf"/>
</dbReference>
<dbReference type="AlphaFoldDB" id="E7GA67"/>
<feature type="transmembrane region" description="Helical" evidence="2">
    <location>
        <begin position="249"/>
        <end position="271"/>
    </location>
</feature>
<organism evidence="3 4">
    <name type="scientific">Coprobacillus cateniformis</name>
    <dbReference type="NCBI Taxonomy" id="100884"/>
    <lineage>
        <taxon>Bacteria</taxon>
        <taxon>Bacillati</taxon>
        <taxon>Bacillota</taxon>
        <taxon>Erysipelotrichia</taxon>
        <taxon>Erysipelotrichales</taxon>
        <taxon>Coprobacillaceae</taxon>
        <taxon>Coprobacillus</taxon>
    </lineage>
</organism>